<evidence type="ECO:0000313" key="2">
    <source>
        <dbReference type="Proteomes" id="UP000410492"/>
    </source>
</evidence>
<sequence length="31" mass="3740">RVWVRCHIRPKSLPYNTKKSLEYDILINALI</sequence>
<proteinExistence type="predicted"/>
<name>A0A653BHV3_CALMS</name>
<dbReference type="Proteomes" id="UP000410492">
    <property type="component" value="Unassembled WGS sequence"/>
</dbReference>
<reference evidence="1 2" key="1">
    <citation type="submission" date="2019-01" db="EMBL/GenBank/DDBJ databases">
        <authorList>
            <person name="Sayadi A."/>
        </authorList>
    </citation>
    <scope>NUCLEOTIDE SEQUENCE [LARGE SCALE GENOMIC DNA]</scope>
</reference>
<feature type="non-terminal residue" evidence="1">
    <location>
        <position position="1"/>
    </location>
</feature>
<dbReference type="EMBL" id="CAACVG010001216">
    <property type="protein sequence ID" value="VEN35063.1"/>
    <property type="molecule type" value="Genomic_DNA"/>
</dbReference>
<gene>
    <name evidence="1" type="ORF">CALMAC_LOCUS1069</name>
</gene>
<evidence type="ECO:0000313" key="1">
    <source>
        <dbReference type="EMBL" id="VEN35063.1"/>
    </source>
</evidence>
<keyword evidence="2" id="KW-1185">Reference proteome</keyword>
<protein>
    <submittedName>
        <fullName evidence="1">Uncharacterized protein</fullName>
    </submittedName>
</protein>
<accession>A0A653BHV3</accession>
<dbReference type="AlphaFoldDB" id="A0A653BHV3"/>
<organism evidence="1 2">
    <name type="scientific">Callosobruchus maculatus</name>
    <name type="common">Southern cowpea weevil</name>
    <name type="synonym">Pulse bruchid</name>
    <dbReference type="NCBI Taxonomy" id="64391"/>
    <lineage>
        <taxon>Eukaryota</taxon>
        <taxon>Metazoa</taxon>
        <taxon>Ecdysozoa</taxon>
        <taxon>Arthropoda</taxon>
        <taxon>Hexapoda</taxon>
        <taxon>Insecta</taxon>
        <taxon>Pterygota</taxon>
        <taxon>Neoptera</taxon>
        <taxon>Endopterygota</taxon>
        <taxon>Coleoptera</taxon>
        <taxon>Polyphaga</taxon>
        <taxon>Cucujiformia</taxon>
        <taxon>Chrysomeloidea</taxon>
        <taxon>Chrysomelidae</taxon>
        <taxon>Bruchinae</taxon>
        <taxon>Bruchini</taxon>
        <taxon>Callosobruchus</taxon>
    </lineage>
</organism>